<name>A0ABD2ZU17_9GENT</name>
<evidence type="ECO:0000313" key="2">
    <source>
        <dbReference type="Proteomes" id="UP001630127"/>
    </source>
</evidence>
<dbReference type="EMBL" id="JBJUIK010000008">
    <property type="protein sequence ID" value="KAL3521670.1"/>
    <property type="molecule type" value="Genomic_DNA"/>
</dbReference>
<protein>
    <recommendedName>
        <fullName evidence="3">Cystatin domain-containing protein</fullName>
    </recommendedName>
</protein>
<accession>A0ABD2ZU17</accession>
<comment type="caution">
    <text evidence="1">The sequence shown here is derived from an EMBL/GenBank/DDBJ whole genome shotgun (WGS) entry which is preliminary data.</text>
</comment>
<evidence type="ECO:0008006" key="3">
    <source>
        <dbReference type="Google" id="ProtNLM"/>
    </source>
</evidence>
<dbReference type="AlphaFoldDB" id="A0ABD2ZU17"/>
<dbReference type="Proteomes" id="UP001630127">
    <property type="component" value="Unassembled WGS sequence"/>
</dbReference>
<sequence length="255" mass="29366">MNVYQSSIAKLLIAICFSRAKTPEQRAAVDLNILKSMLGHKPEEQFYIKKMEKSSLASLKHQKLEKKQYTSINRPEQDTVMRRLRHKSSPWGPPMDVEPREFMKGGDYTHCSSYTVKHDPGVWERYYQQIQESKGFEIDDFPGQCMAAGIVPLKNLDESSEFYFLLSQMATKALNEFNSDKEKSYIFHKIVRVNSEVSGGVIYYTTFEALNPEAAYAIQIFRAKIFDHGPRGTDVLSCKFVIKRFLNLITLRGII</sequence>
<dbReference type="InterPro" id="IPR006462">
    <property type="entry name" value="MS5"/>
</dbReference>
<keyword evidence="2" id="KW-1185">Reference proteome</keyword>
<dbReference type="PANTHER" id="PTHR31260">
    <property type="entry name" value="CYSTATIN/MONELLIN SUPERFAMILY PROTEIN"/>
    <property type="match status" value="1"/>
</dbReference>
<dbReference type="PANTHER" id="PTHR31260:SF28">
    <property type="entry name" value="CYSTATIN DOMAIN PROTEIN"/>
    <property type="match status" value="1"/>
</dbReference>
<proteinExistence type="predicted"/>
<dbReference type="Gene3D" id="3.10.450.10">
    <property type="match status" value="1"/>
</dbReference>
<gene>
    <name evidence="1" type="ORF">ACH5RR_019819</name>
</gene>
<dbReference type="InterPro" id="IPR046350">
    <property type="entry name" value="Cystatin_sf"/>
</dbReference>
<dbReference type="SUPFAM" id="SSF54403">
    <property type="entry name" value="Cystatin/monellin"/>
    <property type="match status" value="1"/>
</dbReference>
<evidence type="ECO:0000313" key="1">
    <source>
        <dbReference type="EMBL" id="KAL3521670.1"/>
    </source>
</evidence>
<organism evidence="1 2">
    <name type="scientific">Cinchona calisaya</name>
    <dbReference type="NCBI Taxonomy" id="153742"/>
    <lineage>
        <taxon>Eukaryota</taxon>
        <taxon>Viridiplantae</taxon>
        <taxon>Streptophyta</taxon>
        <taxon>Embryophyta</taxon>
        <taxon>Tracheophyta</taxon>
        <taxon>Spermatophyta</taxon>
        <taxon>Magnoliopsida</taxon>
        <taxon>eudicotyledons</taxon>
        <taxon>Gunneridae</taxon>
        <taxon>Pentapetalae</taxon>
        <taxon>asterids</taxon>
        <taxon>lamiids</taxon>
        <taxon>Gentianales</taxon>
        <taxon>Rubiaceae</taxon>
        <taxon>Cinchonoideae</taxon>
        <taxon>Cinchoneae</taxon>
        <taxon>Cinchona</taxon>
    </lineage>
</organism>
<reference evidence="1 2" key="1">
    <citation type="submission" date="2024-11" db="EMBL/GenBank/DDBJ databases">
        <title>A near-complete genome assembly of Cinchona calisaya.</title>
        <authorList>
            <person name="Lian D.C."/>
            <person name="Zhao X.W."/>
            <person name="Wei L."/>
        </authorList>
    </citation>
    <scope>NUCLEOTIDE SEQUENCE [LARGE SCALE GENOMIC DNA]</scope>
    <source>
        <tissue evidence="1">Nenye</tissue>
    </source>
</reference>